<dbReference type="Pfam" id="PF25594">
    <property type="entry name" value="GldB_lipo"/>
    <property type="match status" value="1"/>
</dbReference>
<reference evidence="1 2" key="1">
    <citation type="submission" date="2024-09" db="EMBL/GenBank/DDBJ databases">
        <authorList>
            <person name="Sun Q."/>
            <person name="Mori K."/>
        </authorList>
    </citation>
    <scope>NUCLEOTIDE SEQUENCE [LARGE SCALE GENOMIC DNA]</scope>
    <source>
        <strain evidence="1 2">CECT 8622</strain>
    </source>
</reference>
<dbReference type="PROSITE" id="PS51257">
    <property type="entry name" value="PROKAR_LIPOPROTEIN"/>
    <property type="match status" value="1"/>
</dbReference>
<proteinExistence type="predicted"/>
<dbReference type="RefSeq" id="WP_379861623.1">
    <property type="nucleotide sequence ID" value="NZ_JBHMFC010000074.1"/>
</dbReference>
<keyword evidence="2" id="KW-1185">Reference proteome</keyword>
<comment type="caution">
    <text evidence="1">The sequence shown here is derived from an EMBL/GenBank/DDBJ whole genome shotgun (WGS) entry which is preliminary data.</text>
</comment>
<keyword evidence="1" id="KW-0449">Lipoprotein</keyword>
<protein>
    <submittedName>
        <fullName evidence="1">Gliding motility lipoprotein GldB</fullName>
    </submittedName>
</protein>
<sequence>MKNIPFFLLILMFAFSCKKEHPLEATIAQKNIDIQVERFDMLFAKAAPEDLPKLKSEYPFMFSKKYPDSFWIENMQDTLQIELFKASKDVFPNFNNEEIEIESLFNHLSYYFPEFKTPRVITATSFVDYRNKVIVTDSIVLISIDTYLGNDHPFYEGIQKYIKQNLTKTQIVADLAAAYAEKQILPKQKKTLLDEMIYYGKALYFKDIMIPFVSEARRIGYSEDQLKWALANENYIWRYFVERELLYSTDSKLPNRFINPAPFSKFNLAEIDSDSPGRLGQYIGWQIVKAFMENNDVLLKDMLIASPDYIFNKSKFKPRK</sequence>
<evidence type="ECO:0000313" key="2">
    <source>
        <dbReference type="Proteomes" id="UP001589585"/>
    </source>
</evidence>
<dbReference type="InterPro" id="IPR019853">
    <property type="entry name" value="GldB-like"/>
</dbReference>
<gene>
    <name evidence="1" type="primary">gldB</name>
    <name evidence="1" type="ORF">ACFFU9_11655</name>
</gene>
<dbReference type="Proteomes" id="UP001589585">
    <property type="component" value="Unassembled WGS sequence"/>
</dbReference>
<dbReference type="EMBL" id="JBHMFC010000074">
    <property type="protein sequence ID" value="MFB9057395.1"/>
    <property type="molecule type" value="Genomic_DNA"/>
</dbReference>
<evidence type="ECO:0000313" key="1">
    <source>
        <dbReference type="EMBL" id="MFB9057395.1"/>
    </source>
</evidence>
<name>A0ABV5FD74_9FLAO</name>
<organism evidence="1 2">
    <name type="scientific">Mariniflexile ostreae</name>
    <dbReference type="NCBI Taxonomy" id="1520892"/>
    <lineage>
        <taxon>Bacteria</taxon>
        <taxon>Pseudomonadati</taxon>
        <taxon>Bacteroidota</taxon>
        <taxon>Flavobacteriia</taxon>
        <taxon>Flavobacteriales</taxon>
        <taxon>Flavobacteriaceae</taxon>
        <taxon>Mariniflexile</taxon>
    </lineage>
</organism>
<accession>A0ABV5FD74</accession>
<dbReference type="NCBIfam" id="TIGR03514">
    <property type="entry name" value="GldB_lipo"/>
    <property type="match status" value="1"/>
</dbReference>